<comment type="similarity">
    <text evidence="2">Belongs to the ORC6 family.</text>
</comment>
<keyword evidence="9" id="KW-1185">Reference proteome</keyword>
<reference evidence="8 9" key="1">
    <citation type="journal article" date="2012" name="PLoS Pathog.">
        <title>Diverse lifestyles and strategies of plant pathogenesis encoded in the genomes of eighteen Dothideomycetes fungi.</title>
        <authorList>
            <person name="Ohm R.A."/>
            <person name="Feau N."/>
            <person name="Henrissat B."/>
            <person name="Schoch C.L."/>
            <person name="Horwitz B.A."/>
            <person name="Barry K.W."/>
            <person name="Condon B.J."/>
            <person name="Copeland A.C."/>
            <person name="Dhillon B."/>
            <person name="Glaser F."/>
            <person name="Hesse C.N."/>
            <person name="Kosti I."/>
            <person name="LaButti K."/>
            <person name="Lindquist E.A."/>
            <person name="Lucas S."/>
            <person name="Salamov A.A."/>
            <person name="Bradshaw R.E."/>
            <person name="Ciuffetti L."/>
            <person name="Hamelin R.C."/>
            <person name="Kema G.H.J."/>
            <person name="Lawrence C."/>
            <person name="Scott J.A."/>
            <person name="Spatafora J.W."/>
            <person name="Turgeon B.G."/>
            <person name="de Wit P.J.G.M."/>
            <person name="Zhong S."/>
            <person name="Goodwin S.B."/>
            <person name="Grigoriev I.V."/>
        </authorList>
    </citation>
    <scope>NUCLEOTIDE SEQUENCE [LARGE SCALE GENOMIC DNA]</scope>
    <source>
        <strain evidence="8 9">CIRAD86</strain>
    </source>
</reference>
<feature type="compositionally biased region" description="Polar residues" evidence="6">
    <location>
        <begin position="92"/>
        <end position="110"/>
    </location>
</feature>
<accession>M2ZRD1</accession>
<protein>
    <recommendedName>
        <fullName evidence="7">ORC6 first cyclin-like domain-containing protein</fullName>
    </recommendedName>
</protein>
<dbReference type="Proteomes" id="UP000016932">
    <property type="component" value="Unassembled WGS sequence"/>
</dbReference>
<gene>
    <name evidence="8" type="ORF">MYCFIDRAFT_99649</name>
</gene>
<proteinExistence type="inferred from homology"/>
<dbReference type="InterPro" id="IPR008721">
    <property type="entry name" value="ORC6_cyclin_first"/>
</dbReference>
<feature type="non-terminal residue" evidence="8">
    <location>
        <position position="1"/>
    </location>
</feature>
<keyword evidence="5" id="KW-0539">Nucleus</keyword>
<dbReference type="STRING" id="383855.M2ZRD1"/>
<comment type="subcellular location">
    <subcellularLocation>
        <location evidence="1">Nucleus</location>
    </subcellularLocation>
</comment>
<feature type="region of interest" description="Disordered" evidence="6">
    <location>
        <begin position="297"/>
        <end position="323"/>
    </location>
</feature>
<dbReference type="GO" id="GO:0003677">
    <property type="term" value="F:DNA binding"/>
    <property type="evidence" value="ECO:0007669"/>
    <property type="project" value="UniProtKB-KW"/>
</dbReference>
<keyword evidence="4" id="KW-0238">DNA-binding</keyword>
<dbReference type="AlphaFoldDB" id="M2ZRD1"/>
<feature type="region of interest" description="Disordered" evidence="6">
    <location>
        <begin position="91"/>
        <end position="139"/>
    </location>
</feature>
<evidence type="ECO:0000256" key="1">
    <source>
        <dbReference type="ARBA" id="ARBA00004123"/>
    </source>
</evidence>
<name>M2ZRD1_PSEFD</name>
<dbReference type="HOGENOM" id="CLU_045412_0_0_1"/>
<evidence type="ECO:0000256" key="3">
    <source>
        <dbReference type="ARBA" id="ARBA00022705"/>
    </source>
</evidence>
<evidence type="ECO:0000256" key="6">
    <source>
        <dbReference type="SAM" id="MobiDB-lite"/>
    </source>
</evidence>
<evidence type="ECO:0000256" key="2">
    <source>
        <dbReference type="ARBA" id="ARBA00010840"/>
    </source>
</evidence>
<feature type="non-terminal residue" evidence="8">
    <location>
        <position position="366"/>
    </location>
</feature>
<feature type="region of interest" description="Disordered" evidence="6">
    <location>
        <begin position="174"/>
        <end position="216"/>
    </location>
</feature>
<evidence type="ECO:0000256" key="4">
    <source>
        <dbReference type="ARBA" id="ARBA00023125"/>
    </source>
</evidence>
<dbReference type="GeneID" id="19343016"/>
<evidence type="ECO:0000313" key="9">
    <source>
        <dbReference type="Proteomes" id="UP000016932"/>
    </source>
</evidence>
<dbReference type="GO" id="GO:0005664">
    <property type="term" value="C:nuclear origin of replication recognition complex"/>
    <property type="evidence" value="ECO:0007669"/>
    <property type="project" value="InterPro"/>
</dbReference>
<evidence type="ECO:0000259" key="7">
    <source>
        <dbReference type="Pfam" id="PF05460"/>
    </source>
</evidence>
<sequence length="366" mass="40123">IELALTTLLPTVSFLPPELLTLANSLLSQSRAKAAHLKPEEEIGRSYACAHIACQRLAKRLELDIDKPKPPVKPNVYKKLYAFLDDVLGTPKTPTRGNVTPGKNATTLSSGKRKRAIEEDEAEKTPRQSTSEEQDIDGLPSSVATLVRTICQSTSTSKAAPHIFVGARAVKAEIESRAAPPQTEPESRSKRRRKTPQSAKSAKSAPPPPSEVPETKPEIKWPALILALHTITCARMRGLPISNSDVHTMKREALEKVLESHYAGAGKKELETDLGFYILEAEDSGWLEMEWYENIPEGGKEKGGGKEGREVEGGGGGGRRRGNAAGLEYGLGTMFSPEVDWLSEERREEFRAWKEGILKRIEGIEA</sequence>
<dbReference type="RefSeq" id="XP_007927226.1">
    <property type="nucleotide sequence ID" value="XM_007929035.1"/>
</dbReference>
<dbReference type="OrthoDB" id="5367324at2759"/>
<evidence type="ECO:0000313" key="8">
    <source>
        <dbReference type="EMBL" id="EME81609.1"/>
    </source>
</evidence>
<feature type="compositionally biased region" description="Basic and acidic residues" evidence="6">
    <location>
        <begin position="298"/>
        <end position="312"/>
    </location>
</feature>
<dbReference type="eggNOG" id="ENOG502SAT1">
    <property type="taxonomic scope" value="Eukaryota"/>
</dbReference>
<keyword evidence="3" id="KW-0235">DNA replication</keyword>
<dbReference type="GO" id="GO:0006260">
    <property type="term" value="P:DNA replication"/>
    <property type="evidence" value="ECO:0007669"/>
    <property type="project" value="UniProtKB-KW"/>
</dbReference>
<dbReference type="KEGG" id="pfj:MYCFIDRAFT_99649"/>
<dbReference type="Pfam" id="PF05460">
    <property type="entry name" value="ORC6"/>
    <property type="match status" value="1"/>
</dbReference>
<dbReference type="VEuPathDB" id="FungiDB:MYCFIDRAFT_99649"/>
<dbReference type="EMBL" id="KB446559">
    <property type="protein sequence ID" value="EME81609.1"/>
    <property type="molecule type" value="Genomic_DNA"/>
</dbReference>
<feature type="domain" description="ORC6 first cyclin-like" evidence="7">
    <location>
        <begin position="5"/>
        <end position="90"/>
    </location>
</feature>
<evidence type="ECO:0000256" key="5">
    <source>
        <dbReference type="ARBA" id="ARBA00023242"/>
    </source>
</evidence>
<organism evidence="8 9">
    <name type="scientific">Pseudocercospora fijiensis (strain CIRAD86)</name>
    <name type="common">Black leaf streak disease fungus</name>
    <name type="synonym">Mycosphaerella fijiensis</name>
    <dbReference type="NCBI Taxonomy" id="383855"/>
    <lineage>
        <taxon>Eukaryota</taxon>
        <taxon>Fungi</taxon>
        <taxon>Dikarya</taxon>
        <taxon>Ascomycota</taxon>
        <taxon>Pezizomycotina</taxon>
        <taxon>Dothideomycetes</taxon>
        <taxon>Dothideomycetidae</taxon>
        <taxon>Mycosphaerellales</taxon>
        <taxon>Mycosphaerellaceae</taxon>
        <taxon>Pseudocercospora</taxon>
    </lineage>
</organism>